<evidence type="ECO:0000256" key="1">
    <source>
        <dbReference type="ARBA" id="ARBA00022679"/>
    </source>
</evidence>
<keyword evidence="2 5" id="KW-0548">Nucleotidyltransferase</keyword>
<evidence type="ECO:0000256" key="5">
    <source>
        <dbReference type="RuleBase" id="RU364050"/>
    </source>
</evidence>
<name>A0A0S1WF72_9VIRU</name>
<dbReference type="EC" id="2.7.7.48" evidence="5"/>
<comment type="catalytic activity">
    <reaction evidence="4 5">
        <text>RNA(n) + a ribonucleoside 5'-triphosphate = RNA(n+1) + diphosphate</text>
        <dbReference type="Rhea" id="RHEA:21248"/>
        <dbReference type="Rhea" id="RHEA-COMP:14527"/>
        <dbReference type="Rhea" id="RHEA-COMP:17342"/>
        <dbReference type="ChEBI" id="CHEBI:33019"/>
        <dbReference type="ChEBI" id="CHEBI:61557"/>
        <dbReference type="ChEBI" id="CHEBI:140395"/>
        <dbReference type="EC" id="2.7.7.48"/>
    </reaction>
</comment>
<proteinExistence type="predicted"/>
<dbReference type="GO" id="GO:0006351">
    <property type="term" value="P:DNA-templated transcription"/>
    <property type="evidence" value="ECO:0007669"/>
    <property type="project" value="InterPro"/>
</dbReference>
<protein>
    <recommendedName>
        <fullName evidence="5">RNA-directed RNA polymerase</fullName>
        <ecNumber evidence="5">2.7.7.48</ecNumber>
    </recommendedName>
</protein>
<reference evidence="6" key="2">
    <citation type="journal article" date="2016" name="Virus Res.">
        <title>Novel mycoviruses discovered from metatranscriptomics survey of soybean phyllosphere phytobiomes.</title>
        <authorList>
            <person name="Marzano S.Y."/>
            <person name="Domier L.L."/>
        </authorList>
    </citation>
    <scope>NUCLEOTIDE SEQUENCE</scope>
    <source>
        <strain evidence="6">SaDSRV1-1</strain>
    </source>
</reference>
<dbReference type="EMBL" id="KT598236">
    <property type="protein sequence ID" value="ALM62239.1"/>
    <property type="molecule type" value="Genomic_RNA"/>
</dbReference>
<dbReference type="SUPFAM" id="SSF56672">
    <property type="entry name" value="DNA/RNA polymerases"/>
    <property type="match status" value="1"/>
</dbReference>
<sequence>MSTLLERCAAYGALGDELVRVLEESHLDTSGFESVDMVQALLRFKANIQTYRMADPLLPVAVSLLLLPYPLQHEVPPSTVTAMVRIAFPMSFLALEALPLDRNALRRFGIHPDRRSKAIRHIAVTAINNSEARHHWFPRKPLAAAGTKTNVTLGGLLASCAATHGLRTLGIVLNAVMLKVTEDQLMALLIWVHTQHQRLGVTAFAHAVGLITRPEDAKGLSTALKALGANSSAPGCFYTEGIAMRGRAAGEVNWDKEVSYRVDPDLVKDSVIEPDLDTFAGHIDAILDAELPGTYELPELHTWWSSRWQWCVNGSQTRASDAALGIDLRALDATHSRHYRRMASEFTEFNPVPDWDGTTYVSKSAKLEHGKTRAIFACDTRSYFAFSWILNATQKHWKNARVLLDPGHGGTCGMARRIQHAQRGGGVNLMLDYDDFNSHHSTPVMQLLFERLCLKFNCPQWYTDKLVRSFDNMYLVEGSIHRRIMGTLMSGHRGTTFINSVLNAAYLRAAVGSSWFDSALSLHTGDDVYVRANTLADCATILEKAKAFGCRMNPTKQSIGFYNAEFLRCASNPRYGVGYLCRAIASLVSGTWTDPGALAQEEGLTSAIVGCRAVMNRGMSPHLGNFLAPALRYSKGIKLSTVAKLLNGTAAIAGSPVFNQNSAAEVYEFIRPPADPPPVHPAWARHATLSYLADHVSDVEATALNMVPVDIVGLMVTSSYAKGLNLPGKVSPQRVILRRLPSRRFRSVIDATSLMSAPTQPGCLSSFPVLQLFGSRLTPDMLRTLVGLVGGDINAADIRREAFGSDSVTRNIVGFLPFADAASLSSRTDYDMISVQYNIYL</sequence>
<dbReference type="GO" id="GO:0000166">
    <property type="term" value="F:nucleotide binding"/>
    <property type="evidence" value="ECO:0007669"/>
    <property type="project" value="UniProtKB-KW"/>
</dbReference>
<dbReference type="GO" id="GO:0003723">
    <property type="term" value="F:RNA binding"/>
    <property type="evidence" value="ECO:0007669"/>
    <property type="project" value="InterPro"/>
</dbReference>
<keyword evidence="5" id="KW-0693">Viral RNA replication</keyword>
<organism evidence="6">
    <name type="scientific">Soybean-associated double-stranded RNA virus 1</name>
    <dbReference type="NCBI Taxonomy" id="1719273"/>
    <lineage>
        <taxon>Viruses</taxon>
        <taxon>Riboviria</taxon>
        <taxon>dsRNA viruses</taxon>
    </lineage>
</organism>
<reference evidence="6" key="1">
    <citation type="submission" date="2015-08" db="EMBL/GenBank/DDBJ databases">
        <authorList>
            <person name="Babu N.S."/>
            <person name="Beckwith C.J."/>
            <person name="Beseler K.G."/>
            <person name="Brison A."/>
            <person name="Carone J.V."/>
            <person name="Caskin T.P."/>
            <person name="Diamond M."/>
            <person name="Durham M.E."/>
            <person name="Foxe J.M."/>
            <person name="Go M."/>
            <person name="Henderson B.A."/>
            <person name="Jones I.B."/>
            <person name="McGettigan J.A."/>
            <person name="Micheletti S.J."/>
            <person name="Nasrallah M.E."/>
            <person name="Ortiz D."/>
            <person name="Piller C.R."/>
            <person name="Privatt S.R."/>
            <person name="Schneider S.L."/>
            <person name="Sharp S."/>
            <person name="Smith T.C."/>
            <person name="Stanton J.D."/>
            <person name="Ullery H.E."/>
            <person name="Wilson R.J."/>
            <person name="Serrano M.G."/>
            <person name="Buck G."/>
            <person name="Lee V."/>
            <person name="Wang Y."/>
            <person name="Carvalho R."/>
            <person name="Voegtly L."/>
            <person name="Shi R."/>
            <person name="Duckworth R."/>
            <person name="Johnson A."/>
            <person name="Loviza R."/>
            <person name="Walstead R."/>
            <person name="Shah Z."/>
            <person name="Kiflezghi M."/>
            <person name="Wade K."/>
            <person name="Ball S.L."/>
            <person name="Bradley K.W."/>
            <person name="Asai D.J."/>
            <person name="Bowman C.A."/>
            <person name="Russell D.A."/>
            <person name="Pope W.H."/>
            <person name="Jacobs-Sera D."/>
            <person name="Hendrix R.W."/>
            <person name="Hatfull G.F."/>
        </authorList>
    </citation>
    <scope>NUCLEOTIDE SEQUENCE</scope>
    <source>
        <strain evidence="6">SaDSRV1-1</strain>
    </source>
</reference>
<evidence type="ECO:0000256" key="2">
    <source>
        <dbReference type="ARBA" id="ARBA00022695"/>
    </source>
</evidence>
<evidence type="ECO:0000313" key="6">
    <source>
        <dbReference type="EMBL" id="ALM62239.1"/>
    </source>
</evidence>
<dbReference type="InterPro" id="IPR001795">
    <property type="entry name" value="RNA-dir_pol_luteovirus"/>
</dbReference>
<keyword evidence="3 5" id="KW-0547">Nucleotide-binding</keyword>
<accession>A0A0S1WF72</accession>
<evidence type="ECO:0000256" key="4">
    <source>
        <dbReference type="ARBA" id="ARBA00048744"/>
    </source>
</evidence>
<dbReference type="Pfam" id="PF02123">
    <property type="entry name" value="RdRP_4"/>
    <property type="match status" value="1"/>
</dbReference>
<dbReference type="InterPro" id="IPR043502">
    <property type="entry name" value="DNA/RNA_pol_sf"/>
</dbReference>
<evidence type="ECO:0000256" key="3">
    <source>
        <dbReference type="ARBA" id="ARBA00022741"/>
    </source>
</evidence>
<keyword evidence="5 6" id="KW-0696">RNA-directed RNA polymerase</keyword>
<keyword evidence="1 5" id="KW-0808">Transferase</keyword>
<dbReference type="GO" id="GO:0003968">
    <property type="term" value="F:RNA-directed RNA polymerase activity"/>
    <property type="evidence" value="ECO:0007669"/>
    <property type="project" value="UniProtKB-KW"/>
</dbReference>